<dbReference type="Gene3D" id="1.10.8.10">
    <property type="entry name" value="DNA helicase RuvA subunit, C-terminal domain"/>
    <property type="match status" value="1"/>
</dbReference>
<evidence type="ECO:0000259" key="12">
    <source>
        <dbReference type="PROSITE" id="PS50089"/>
    </source>
</evidence>
<dbReference type="Pfam" id="PF24932">
    <property type="entry name" value="UBA_NBR1_C"/>
    <property type="match status" value="1"/>
</dbReference>
<feature type="compositionally biased region" description="Pro residues" evidence="10">
    <location>
        <begin position="265"/>
        <end position="282"/>
    </location>
</feature>
<feature type="region of interest" description="Disordered" evidence="10">
    <location>
        <begin position="221"/>
        <end position="303"/>
    </location>
</feature>
<evidence type="ECO:0000259" key="13">
    <source>
        <dbReference type="PROSITE" id="PS51059"/>
    </source>
</evidence>
<keyword evidence="4 9" id="KW-0808">Transferase</keyword>
<dbReference type="SUPFAM" id="SSF56399">
    <property type="entry name" value="ADP-ribosylation"/>
    <property type="match status" value="1"/>
</dbReference>
<dbReference type="EMBL" id="LNIX01000001">
    <property type="protein sequence ID" value="OXA63660.1"/>
    <property type="molecule type" value="Genomic_DNA"/>
</dbReference>
<keyword evidence="6 8" id="KW-0863">Zinc-finger</keyword>
<feature type="region of interest" description="Disordered" evidence="10">
    <location>
        <begin position="320"/>
        <end position="364"/>
    </location>
</feature>
<feature type="compositionally biased region" description="Polar residues" evidence="10">
    <location>
        <begin position="247"/>
        <end position="261"/>
    </location>
</feature>
<evidence type="ECO:0000256" key="4">
    <source>
        <dbReference type="ARBA" id="ARBA00022679"/>
    </source>
</evidence>
<dbReference type="InterPro" id="IPR056893">
    <property type="entry name" value="UBA_Nbr1_C"/>
</dbReference>
<evidence type="ECO:0000256" key="1">
    <source>
        <dbReference type="ARBA" id="ARBA00000900"/>
    </source>
</evidence>
<feature type="region of interest" description="Disordered" evidence="10">
    <location>
        <begin position="164"/>
        <end position="195"/>
    </location>
</feature>
<feature type="compositionally biased region" description="Low complexity" evidence="10">
    <location>
        <begin position="174"/>
        <end position="188"/>
    </location>
</feature>
<comment type="caution">
    <text evidence="14">The sequence shown here is derived from an EMBL/GenBank/DDBJ whole genome shotgun (WGS) entry which is preliminary data.</text>
</comment>
<feature type="region of interest" description="Disordered" evidence="10">
    <location>
        <begin position="795"/>
        <end position="831"/>
    </location>
</feature>
<reference evidence="14 15" key="1">
    <citation type="submission" date="2015-12" db="EMBL/GenBank/DDBJ databases">
        <title>The genome of Folsomia candida.</title>
        <authorList>
            <person name="Faddeeva A."/>
            <person name="Derks M.F."/>
            <person name="Anvar Y."/>
            <person name="Smit S."/>
            <person name="Van Straalen N."/>
            <person name="Roelofs D."/>
        </authorList>
    </citation>
    <scope>NUCLEOTIDE SEQUENCE [LARGE SCALE GENOMIC DNA]</scope>
    <source>
        <strain evidence="14 15">VU population</strain>
        <tissue evidence="14">Whole body</tissue>
    </source>
</reference>
<dbReference type="InterPro" id="IPR013083">
    <property type="entry name" value="Znf_RING/FYVE/PHD"/>
</dbReference>
<dbReference type="GO" id="GO:0008270">
    <property type="term" value="F:zinc ion binding"/>
    <property type="evidence" value="ECO:0007669"/>
    <property type="project" value="UniProtKB-KW"/>
</dbReference>
<sequence>MEVPITTSDNRTSSNFSLVQSHNNQSLPSCSLSYRSVPTIPSIPLSTAPSSAVCPPPSPPATYQCSIVAPSSDNAANGSMKLRFSKCPQPQLAGNISLGTPDNQENCTITKVSNPIVGTTATSTFTATTTMSNPPYLSDPYVTSGKQPTQTNFNFGYGLYGPQGYNASPQGPQSSNSSATFTNSTATLPPTPTPTIPAYNGSWSSYSPYSSAGSNIPYYYDTNQYNPTPPSTTSAPSPSSSSSSSSGFQSIQSGLNWVTASTPLTPAPPQIQTPQPQFPQPPSVGKRKRNTKTPTATQSQNYASTIDMVASMAYQMPTSVPQTPQMQAPQPQPQPPPAPKKPPGKRKTKTIKNPPIPPPSTFQPYYAPPATAFNSISFQPYNYLPPITTSVTPMPYTTPATLLPYTTPATLLPPPPPPTALPFVPPNHQEYLDDTIAGLAPYKLFPVSDTTPEYATLTELLNPVKITTVQQVVNPDLWARFVNTRKEMLRSKSDDLGLLSNLGLDDKQVVRSAQMSFNYDKDAAVEATPYTDNMALLFHCTRSATSIDPILAQGLDERVGNAGGGLLGRGIYFADNPQKSINYDGGTGIVLVFGVLLGDCLSVDHLPNKNQLVREPEKSKNQKRNYNDSFFDSIVARPASDNEYVIYNRYQCCPLYKINYQSATHMPSSSRNSQNSTASFRSKLPPLAWKPSAPGSIPLPPASSSSQPWPFFAGTIFSQMGVGQQQPQPTVQDAVVDESDDSVVDKLATLANLGFYDLDLNRELLKKFRYNIDQTVNYLLDHGDQQSVSPVQPIDIIDLSGDPDPATPGPSTYSSSLRTSKTAEEPELKELTDQDILDWATDFDQDYLSPPISSDLSAPATSTEMEDCPICCNSYVSNSPTDWNELACTHKLCTACYKQIEITRMTMSGVTHRSIRCPFCQAICGIEVGTCPVGIMRETQSSIPCTGYEKWGSIAITYNVTGTHPLNRTAFLPDNDEGQKVLQLLRTAWDRRLCFTIGTSVTTGQQNVLVWNIHHKTSQSGGVQSYGYPDPSYLDRVKAELRAYGIE</sequence>
<dbReference type="UniPathway" id="UPA00143"/>
<comment type="similarity">
    <text evidence="3">Belongs to the Deltex family.</text>
</comment>
<evidence type="ECO:0000256" key="9">
    <source>
        <dbReference type="RuleBase" id="RU362114"/>
    </source>
</evidence>
<dbReference type="GO" id="GO:0061630">
    <property type="term" value="F:ubiquitin protein ligase activity"/>
    <property type="evidence" value="ECO:0007669"/>
    <property type="project" value="UniProtKB-EC"/>
</dbReference>
<protein>
    <recommendedName>
        <fullName evidence="9">Poly [ADP-ribose] polymerase</fullName>
        <shortName evidence="9">PARP</shortName>
        <ecNumber evidence="9">2.4.2.-</ecNumber>
    </recommendedName>
</protein>
<feature type="compositionally biased region" description="Low complexity" evidence="10">
    <location>
        <begin position="231"/>
        <end position="246"/>
    </location>
</feature>
<dbReference type="OrthoDB" id="2449614at2759"/>
<dbReference type="Pfam" id="PF18102">
    <property type="entry name" value="DTC"/>
    <property type="match status" value="1"/>
</dbReference>
<keyword evidence="15" id="KW-1185">Reference proteome</keyword>
<evidence type="ECO:0000256" key="10">
    <source>
        <dbReference type="SAM" id="MobiDB-lite"/>
    </source>
</evidence>
<dbReference type="InterPro" id="IPR001841">
    <property type="entry name" value="Znf_RING"/>
</dbReference>
<dbReference type="GO" id="GO:0016567">
    <property type="term" value="P:protein ubiquitination"/>
    <property type="evidence" value="ECO:0007669"/>
    <property type="project" value="UniProtKB-UniPathway"/>
</dbReference>
<dbReference type="SUPFAM" id="SSF57850">
    <property type="entry name" value="RING/U-box"/>
    <property type="match status" value="1"/>
</dbReference>
<keyword evidence="9" id="KW-0520">NAD</keyword>
<dbReference type="InterPro" id="IPR009060">
    <property type="entry name" value="UBA-like_sf"/>
</dbReference>
<evidence type="ECO:0000256" key="5">
    <source>
        <dbReference type="ARBA" id="ARBA00022723"/>
    </source>
</evidence>
<evidence type="ECO:0000256" key="7">
    <source>
        <dbReference type="ARBA" id="ARBA00022833"/>
    </source>
</evidence>
<feature type="domain" description="RING-type" evidence="12">
    <location>
        <begin position="868"/>
        <end position="921"/>
    </location>
</feature>
<dbReference type="InterPro" id="IPR015940">
    <property type="entry name" value="UBA"/>
</dbReference>
<dbReference type="AlphaFoldDB" id="A0A226F2T2"/>
<dbReference type="Gene3D" id="3.90.228.10">
    <property type="match status" value="1"/>
</dbReference>
<dbReference type="InterPro" id="IPR012317">
    <property type="entry name" value="Poly(ADP-ribose)pol_cat_dom"/>
</dbReference>
<gene>
    <name evidence="14" type="ORF">Fcan01_01104</name>
</gene>
<keyword evidence="7" id="KW-0862">Zinc</keyword>
<dbReference type="InterPro" id="IPR039398">
    <property type="entry name" value="Deltex_fam"/>
</dbReference>
<name>A0A226F2T2_FOLCA</name>
<evidence type="ECO:0000313" key="15">
    <source>
        <dbReference type="Proteomes" id="UP000198287"/>
    </source>
</evidence>
<keyword evidence="5" id="KW-0479">Metal-binding</keyword>
<organism evidence="14 15">
    <name type="scientific">Folsomia candida</name>
    <name type="common">Springtail</name>
    <dbReference type="NCBI Taxonomy" id="158441"/>
    <lineage>
        <taxon>Eukaryota</taxon>
        <taxon>Metazoa</taxon>
        <taxon>Ecdysozoa</taxon>
        <taxon>Arthropoda</taxon>
        <taxon>Hexapoda</taxon>
        <taxon>Collembola</taxon>
        <taxon>Entomobryomorpha</taxon>
        <taxon>Isotomoidea</taxon>
        <taxon>Isotomidae</taxon>
        <taxon>Proisotominae</taxon>
        <taxon>Folsomia</taxon>
    </lineage>
</organism>
<dbReference type="PROSITE" id="PS00518">
    <property type="entry name" value="ZF_RING_1"/>
    <property type="match status" value="1"/>
</dbReference>
<dbReference type="Gene3D" id="3.30.390.130">
    <property type="match status" value="1"/>
</dbReference>
<dbReference type="GO" id="GO:0003950">
    <property type="term" value="F:NAD+ poly-ADP-ribosyltransferase activity"/>
    <property type="evidence" value="ECO:0007669"/>
    <property type="project" value="UniProtKB-UniRule"/>
</dbReference>
<dbReference type="PANTHER" id="PTHR12622">
    <property type="entry name" value="DELTEX-RELATED"/>
    <property type="match status" value="1"/>
</dbReference>
<feature type="compositionally biased region" description="Polar residues" evidence="10">
    <location>
        <begin position="809"/>
        <end position="820"/>
    </location>
</feature>
<dbReference type="InterPro" id="IPR039399">
    <property type="entry name" value="Deltex_C_sf"/>
</dbReference>
<dbReference type="PROSITE" id="PS50089">
    <property type="entry name" value="ZF_RING_2"/>
    <property type="match status" value="1"/>
</dbReference>
<comment type="catalytic activity">
    <reaction evidence="1">
        <text>S-ubiquitinyl-[E2 ubiquitin-conjugating enzyme]-L-cysteine + [acceptor protein]-L-lysine = [E2 ubiquitin-conjugating enzyme]-L-cysteine + N(6)-ubiquitinyl-[acceptor protein]-L-lysine.</text>
        <dbReference type="EC" id="2.3.2.27"/>
    </reaction>
</comment>
<dbReference type="STRING" id="158441.A0A226F2T2"/>
<accession>A0A226F2T2</accession>
<dbReference type="PROSITE" id="PS51059">
    <property type="entry name" value="PARP_CATALYTIC"/>
    <property type="match status" value="1"/>
</dbReference>
<keyword evidence="9" id="KW-0328">Glycosyltransferase</keyword>
<dbReference type="GO" id="GO:0007219">
    <property type="term" value="P:Notch signaling pathway"/>
    <property type="evidence" value="ECO:0007669"/>
    <property type="project" value="InterPro"/>
</dbReference>
<evidence type="ECO:0000259" key="11">
    <source>
        <dbReference type="PROSITE" id="PS50030"/>
    </source>
</evidence>
<evidence type="ECO:0000256" key="6">
    <source>
        <dbReference type="ARBA" id="ARBA00022771"/>
    </source>
</evidence>
<evidence type="ECO:0000313" key="14">
    <source>
        <dbReference type="EMBL" id="OXA63660.1"/>
    </source>
</evidence>
<feature type="domain" description="PARP catalytic" evidence="13">
    <location>
        <begin position="430"/>
        <end position="669"/>
    </location>
</feature>
<dbReference type="PROSITE" id="PS50030">
    <property type="entry name" value="UBA"/>
    <property type="match status" value="1"/>
</dbReference>
<dbReference type="InterPro" id="IPR039396">
    <property type="entry name" value="Deltex_C"/>
</dbReference>
<evidence type="ECO:0000256" key="2">
    <source>
        <dbReference type="ARBA" id="ARBA00004906"/>
    </source>
</evidence>
<feature type="compositionally biased region" description="Basic and acidic residues" evidence="10">
    <location>
        <begin position="821"/>
        <end position="831"/>
    </location>
</feature>
<dbReference type="Proteomes" id="UP000198287">
    <property type="component" value="Unassembled WGS sequence"/>
</dbReference>
<dbReference type="Pfam" id="PF00644">
    <property type="entry name" value="PARP"/>
    <property type="match status" value="1"/>
</dbReference>
<evidence type="ECO:0000256" key="3">
    <source>
        <dbReference type="ARBA" id="ARBA00009413"/>
    </source>
</evidence>
<dbReference type="EC" id="2.4.2.-" evidence="9"/>
<feature type="compositionally biased region" description="Pro residues" evidence="10">
    <location>
        <begin position="330"/>
        <end position="341"/>
    </location>
</feature>
<feature type="domain" description="UBA" evidence="11">
    <location>
        <begin position="738"/>
        <end position="782"/>
    </location>
</feature>
<comment type="pathway">
    <text evidence="2">Protein modification; protein ubiquitination.</text>
</comment>
<dbReference type="PRINTS" id="PR01217">
    <property type="entry name" value="PRICHEXTENSN"/>
</dbReference>
<dbReference type="InterPro" id="IPR017907">
    <property type="entry name" value="Znf_RING_CS"/>
</dbReference>
<proteinExistence type="inferred from homology"/>
<feature type="compositionally biased region" description="Polar residues" evidence="10">
    <location>
        <begin position="292"/>
        <end position="303"/>
    </location>
</feature>
<dbReference type="Gene3D" id="3.30.40.10">
    <property type="entry name" value="Zinc/RING finger domain, C3HC4 (zinc finger)"/>
    <property type="match status" value="1"/>
</dbReference>
<evidence type="ECO:0000256" key="8">
    <source>
        <dbReference type="PROSITE-ProRule" id="PRU00175"/>
    </source>
</evidence>
<dbReference type="SUPFAM" id="SSF46934">
    <property type="entry name" value="UBA-like"/>
    <property type="match status" value="1"/>
</dbReference>